<dbReference type="RefSeq" id="YP_009072361.1">
    <property type="nucleotide sequence ID" value="NC_025200.1"/>
</dbReference>
<evidence type="ECO:0000256" key="7">
    <source>
        <dbReference type="ARBA" id="ARBA00022692"/>
    </source>
</evidence>
<dbReference type="GO" id="GO:0046933">
    <property type="term" value="F:proton-transporting ATP synthase activity, rotational mechanism"/>
    <property type="evidence" value="ECO:0007669"/>
    <property type="project" value="TreeGrafter"/>
</dbReference>
<evidence type="ECO:0000256" key="10">
    <source>
        <dbReference type="ARBA" id="ARBA00023065"/>
    </source>
</evidence>
<keyword evidence="9 15" id="KW-1133">Transmembrane helix</keyword>
<evidence type="ECO:0000256" key="2">
    <source>
        <dbReference type="ARBA" id="ARBA00008892"/>
    </source>
</evidence>
<evidence type="ECO:0000256" key="14">
    <source>
        <dbReference type="ARBA" id="ARBA00024864"/>
    </source>
</evidence>
<comment type="function">
    <text evidence="14 15">Mitochondrial membrane ATP synthase (F(1)F(0) ATP synthase or Complex V) produces ATP from ADP in the presence of a proton gradient across the membrane which is generated by electron transport complexes of the respiratory chain. F-type ATPases consist of two structural domains, F(1) - containing the extramembraneous catalytic core and F(0) - containing the membrane proton channel, linked together by a central stalk and a peripheral stalk. During catalysis, ATP synthesis in the catalytic domain of F(1) is coupled via a rotary mechanism of the central stalk subunits to proton translocation. Part of the complex F(0) domain. Minor subunit located with subunit a in the membrane.</text>
</comment>
<dbReference type="EMBL" id="KJ434027">
    <property type="protein sequence ID" value="AHX83015.1"/>
    <property type="molecule type" value="Genomic_DNA"/>
</dbReference>
<evidence type="ECO:0000256" key="12">
    <source>
        <dbReference type="ARBA" id="ARBA00023136"/>
    </source>
</evidence>
<comment type="subunit">
    <text evidence="3 15">F-type ATPases have 2 components, CF(1) - the catalytic core - and CF(0) - the membrane proton channel.</text>
</comment>
<evidence type="ECO:0000313" key="16">
    <source>
        <dbReference type="EMBL" id="AHX83015.1"/>
    </source>
</evidence>
<evidence type="ECO:0000256" key="11">
    <source>
        <dbReference type="ARBA" id="ARBA00023128"/>
    </source>
</evidence>
<gene>
    <name evidence="16" type="primary">atp8</name>
    <name evidence="16" type="ORF">SBORM_0048</name>
</gene>
<evidence type="ECO:0000256" key="15">
    <source>
        <dbReference type="RuleBase" id="RU368038"/>
    </source>
</evidence>
<evidence type="ECO:0000256" key="9">
    <source>
        <dbReference type="ARBA" id="ARBA00022989"/>
    </source>
</evidence>
<evidence type="ECO:0000256" key="1">
    <source>
        <dbReference type="ARBA" id="ARBA00004304"/>
    </source>
</evidence>
<keyword evidence="7 15" id="KW-0812">Transmembrane</keyword>
<keyword evidence="6 15" id="KW-0138">CF(0)</keyword>
<reference evidence="16" key="1">
    <citation type="journal article" date="2014" name="PLoS ONE">
        <title>The 203 kbp Mitochondrial Genome of the Phytopathogenic Fungus Sclerotinia borealis Reveals Multiple Invasions of Introns and Genomic Duplications.</title>
        <authorList>
            <person name="Mardanov A.V."/>
            <person name="Beletsky A.V."/>
            <person name="Kadnikov V.V."/>
            <person name="Ignatov A.N."/>
            <person name="Ravin N.V."/>
        </authorList>
    </citation>
    <scope>NUCLEOTIDE SEQUENCE</scope>
    <source>
        <strain evidence="16">F-4128</strain>
    </source>
</reference>
<sequence>MPQLVPFYFINQVTFAFILLIVMIYVFSKYILPRFVRLFISRVFISKL</sequence>
<evidence type="ECO:0000256" key="5">
    <source>
        <dbReference type="ARBA" id="ARBA00022448"/>
    </source>
</evidence>
<geneLocation type="mitochondrion" evidence="16"/>
<keyword evidence="8 15" id="KW-0375">Hydrogen ion transport</keyword>
<dbReference type="InterPro" id="IPR009230">
    <property type="entry name" value="ATP_synth_su8_fun"/>
</dbReference>
<evidence type="ECO:0000256" key="6">
    <source>
        <dbReference type="ARBA" id="ARBA00022547"/>
    </source>
</evidence>
<dbReference type="AlphaFoldDB" id="A0A088CAP5"/>
<comment type="subcellular location">
    <subcellularLocation>
        <location evidence="15">Mitochondrion inner membrane</location>
        <topology evidence="15">Single-pass membrane protein</topology>
    </subcellularLocation>
    <subcellularLocation>
        <location evidence="1">Mitochondrion membrane</location>
        <topology evidence="1">Single-pass membrane protein</topology>
    </subcellularLocation>
</comment>
<keyword evidence="5 15" id="KW-0813">Transport</keyword>
<keyword evidence="10 15" id="KW-0406">Ion transport</keyword>
<organism evidence="16">
    <name type="scientific">Sclerotinia borealis</name>
    <dbReference type="NCBI Taxonomy" id="77105"/>
    <lineage>
        <taxon>Eukaryota</taxon>
        <taxon>Fungi</taxon>
        <taxon>Dikarya</taxon>
        <taxon>Ascomycota</taxon>
        <taxon>Pezizomycotina</taxon>
        <taxon>Leotiomycetes</taxon>
        <taxon>Helotiales</taxon>
        <taxon>Sclerotiniaceae</taxon>
        <taxon>Sclerotinia</taxon>
    </lineage>
</organism>
<dbReference type="PANTHER" id="PTHR36101:SF1">
    <property type="entry name" value="ATP SYNTHASE PROTEIN 8"/>
    <property type="match status" value="1"/>
</dbReference>
<proteinExistence type="inferred from homology"/>
<keyword evidence="11 15" id="KW-0496">Mitochondrion</keyword>
<name>A0A088CAP5_9HELO</name>
<protein>
    <recommendedName>
        <fullName evidence="4 15">ATP synthase protein 8</fullName>
    </recommendedName>
</protein>
<comment type="similarity">
    <text evidence="2 15">Belongs to the ATPase protein 8 family.</text>
</comment>
<evidence type="ECO:0000256" key="8">
    <source>
        <dbReference type="ARBA" id="ARBA00022781"/>
    </source>
</evidence>
<dbReference type="GO" id="GO:0045259">
    <property type="term" value="C:proton-transporting ATP synthase complex"/>
    <property type="evidence" value="ECO:0007669"/>
    <property type="project" value="UniProtKB-KW"/>
</dbReference>
<keyword evidence="13 15" id="KW-0066">ATP synthesis</keyword>
<feature type="transmembrane region" description="Helical" evidence="15">
    <location>
        <begin position="6"/>
        <end position="27"/>
    </location>
</feature>
<dbReference type="GO" id="GO:0005743">
    <property type="term" value="C:mitochondrial inner membrane"/>
    <property type="evidence" value="ECO:0007669"/>
    <property type="project" value="UniProtKB-SubCell"/>
</dbReference>
<accession>A0A088CAP5</accession>
<evidence type="ECO:0000256" key="13">
    <source>
        <dbReference type="ARBA" id="ARBA00023310"/>
    </source>
</evidence>
<dbReference type="Pfam" id="PF05933">
    <property type="entry name" value="Fun_ATP-synt_8"/>
    <property type="match status" value="1"/>
</dbReference>
<dbReference type="GeneID" id="20497999"/>
<keyword evidence="12 15" id="KW-0472">Membrane</keyword>
<evidence type="ECO:0000256" key="4">
    <source>
        <dbReference type="ARBA" id="ARBA00019651"/>
    </source>
</evidence>
<dbReference type="PANTHER" id="PTHR36101">
    <property type="entry name" value="ATP SYNTHASE PROTEIN 8"/>
    <property type="match status" value="1"/>
</dbReference>
<evidence type="ECO:0000256" key="3">
    <source>
        <dbReference type="ARBA" id="ARBA00011291"/>
    </source>
</evidence>